<dbReference type="Pfam" id="PF08518">
    <property type="entry name" value="GIT_SHD"/>
    <property type="match status" value="1"/>
</dbReference>
<dbReference type="PANTHER" id="PTHR21601:SF0">
    <property type="entry name" value="PROTEIN SPA2-RELATED"/>
    <property type="match status" value="1"/>
</dbReference>
<evidence type="ECO:0000313" key="2">
    <source>
        <dbReference type="EMBL" id="OCH92035.1"/>
    </source>
</evidence>
<dbReference type="AlphaFoldDB" id="A0A8E2DKZ8"/>
<evidence type="ECO:0000259" key="1">
    <source>
        <dbReference type="Pfam" id="PF08518"/>
    </source>
</evidence>
<reference evidence="2 3" key="1">
    <citation type="submission" date="2016-07" db="EMBL/GenBank/DDBJ databases">
        <title>Draft genome of the white-rot fungus Obba rivulosa 3A-2.</title>
        <authorList>
            <consortium name="DOE Joint Genome Institute"/>
            <person name="Miettinen O."/>
            <person name="Riley R."/>
            <person name="Acob R."/>
            <person name="Barry K."/>
            <person name="Cullen D."/>
            <person name="De Vries R."/>
            <person name="Hainaut M."/>
            <person name="Hatakka A."/>
            <person name="Henrissat B."/>
            <person name="Hilden K."/>
            <person name="Kuo R."/>
            <person name="Labutti K."/>
            <person name="Lipzen A."/>
            <person name="Makela M.R."/>
            <person name="Sandor L."/>
            <person name="Spatafora J.W."/>
            <person name="Grigoriev I.V."/>
            <person name="Hibbett D.S."/>
        </authorList>
    </citation>
    <scope>NUCLEOTIDE SEQUENCE [LARGE SCALE GENOMIC DNA]</scope>
    <source>
        <strain evidence="2 3">3A-2</strain>
    </source>
</reference>
<sequence>MYYRRSNRSAPRKLCHDVCDEVARRTDCATGHGAHVEFHPKRYEARRKLRTLPERRLQDLSSDIRFELLRRNPQLNESMSYADPITTSGYIDFVLSESPPELPPKPQDPPGTESCLVDHMLISRLAFCCESIVVSGRHFAIFKVSVNRLTTLCKVYMHMLTNGETLKTL</sequence>
<evidence type="ECO:0000313" key="3">
    <source>
        <dbReference type="Proteomes" id="UP000250043"/>
    </source>
</evidence>
<dbReference type="InterPro" id="IPR039892">
    <property type="entry name" value="Spa2/Sph1"/>
</dbReference>
<accession>A0A8E2DKZ8</accession>
<feature type="domain" description="GIT Spa2 homology (SHD)" evidence="1">
    <location>
        <begin position="45"/>
        <end position="72"/>
    </location>
</feature>
<organism evidence="2 3">
    <name type="scientific">Obba rivulosa</name>
    <dbReference type="NCBI Taxonomy" id="1052685"/>
    <lineage>
        <taxon>Eukaryota</taxon>
        <taxon>Fungi</taxon>
        <taxon>Dikarya</taxon>
        <taxon>Basidiomycota</taxon>
        <taxon>Agaricomycotina</taxon>
        <taxon>Agaricomycetes</taxon>
        <taxon>Polyporales</taxon>
        <taxon>Gelatoporiaceae</taxon>
        <taxon>Obba</taxon>
    </lineage>
</organism>
<dbReference type="OrthoDB" id="445896at2759"/>
<gene>
    <name evidence="2" type="ORF">OBBRIDRAFT_480262</name>
</gene>
<dbReference type="InterPro" id="IPR013724">
    <property type="entry name" value="GIT_SHD"/>
</dbReference>
<dbReference type="GO" id="GO:0005078">
    <property type="term" value="F:MAP-kinase scaffold activity"/>
    <property type="evidence" value="ECO:0007669"/>
    <property type="project" value="TreeGrafter"/>
</dbReference>
<proteinExistence type="predicted"/>
<protein>
    <recommendedName>
        <fullName evidence="1">GIT Spa2 homology (SHD) domain-containing protein</fullName>
    </recommendedName>
</protein>
<dbReference type="EMBL" id="KV722375">
    <property type="protein sequence ID" value="OCH92035.1"/>
    <property type="molecule type" value="Genomic_DNA"/>
</dbReference>
<dbReference type="PANTHER" id="PTHR21601">
    <property type="entry name" value="SPA2 PROTEIN"/>
    <property type="match status" value="1"/>
</dbReference>
<name>A0A8E2DKZ8_9APHY</name>
<dbReference type="Proteomes" id="UP000250043">
    <property type="component" value="Unassembled WGS sequence"/>
</dbReference>
<keyword evidence="3" id="KW-1185">Reference proteome</keyword>